<dbReference type="SUPFAM" id="SSF88946">
    <property type="entry name" value="Sigma2 domain of RNA polymerase sigma factors"/>
    <property type="match status" value="1"/>
</dbReference>
<name>A0A0H3C440_CAUVN</name>
<dbReference type="InterPro" id="IPR039425">
    <property type="entry name" value="RNA_pol_sigma-70-like"/>
</dbReference>
<dbReference type="KEGG" id="ccs:CCNA_00596"/>
<evidence type="ECO:0000259" key="6">
    <source>
        <dbReference type="Pfam" id="PF08281"/>
    </source>
</evidence>
<keyword evidence="8" id="KW-1185">Reference proteome</keyword>
<keyword evidence="2" id="KW-0805">Transcription regulation</keyword>
<dbReference type="InterPro" id="IPR036388">
    <property type="entry name" value="WH-like_DNA-bd_sf"/>
</dbReference>
<evidence type="ECO:0000256" key="2">
    <source>
        <dbReference type="ARBA" id="ARBA00023015"/>
    </source>
</evidence>
<dbReference type="GO" id="GO:0006352">
    <property type="term" value="P:DNA-templated transcription initiation"/>
    <property type="evidence" value="ECO:0007669"/>
    <property type="project" value="InterPro"/>
</dbReference>
<dbReference type="NCBIfam" id="TIGR02937">
    <property type="entry name" value="sigma70-ECF"/>
    <property type="match status" value="1"/>
</dbReference>
<dbReference type="RefSeq" id="WP_024265568.1">
    <property type="nucleotide sequence ID" value="NC_011916.1"/>
</dbReference>
<proteinExistence type="inferred from homology"/>
<dbReference type="PANTHER" id="PTHR43133:SF8">
    <property type="entry name" value="RNA POLYMERASE SIGMA FACTOR HI_1459-RELATED"/>
    <property type="match status" value="1"/>
</dbReference>
<evidence type="ECO:0000256" key="5">
    <source>
        <dbReference type="ARBA" id="ARBA00023163"/>
    </source>
</evidence>
<organism evidence="7 8">
    <name type="scientific">Caulobacter vibrioides (strain NA1000 / CB15N)</name>
    <name type="common">Caulobacter crescentus</name>
    <dbReference type="NCBI Taxonomy" id="565050"/>
    <lineage>
        <taxon>Bacteria</taxon>
        <taxon>Pseudomonadati</taxon>
        <taxon>Pseudomonadota</taxon>
        <taxon>Alphaproteobacteria</taxon>
        <taxon>Caulobacterales</taxon>
        <taxon>Caulobacteraceae</taxon>
        <taxon>Caulobacter</taxon>
    </lineage>
</organism>
<dbReference type="GeneID" id="7329995"/>
<dbReference type="RefSeq" id="YP_002515969.2">
    <property type="nucleotide sequence ID" value="NC_011916.1"/>
</dbReference>
<dbReference type="Pfam" id="PF08281">
    <property type="entry name" value="Sigma70_r4_2"/>
    <property type="match status" value="1"/>
</dbReference>
<evidence type="ECO:0000256" key="4">
    <source>
        <dbReference type="ARBA" id="ARBA00023125"/>
    </source>
</evidence>
<keyword evidence="4" id="KW-0238">DNA-binding</keyword>
<dbReference type="PANTHER" id="PTHR43133">
    <property type="entry name" value="RNA POLYMERASE ECF-TYPE SIGMA FACTO"/>
    <property type="match status" value="1"/>
</dbReference>
<dbReference type="EMBL" id="CP001340">
    <property type="protein sequence ID" value="ACL94061.2"/>
    <property type="molecule type" value="Genomic_DNA"/>
</dbReference>
<protein>
    <submittedName>
        <fullName evidence="7">RpoE-family sigma factor</fullName>
    </submittedName>
</protein>
<dbReference type="InterPro" id="IPR013325">
    <property type="entry name" value="RNA_pol_sigma_r2"/>
</dbReference>
<reference evidence="7 8" key="1">
    <citation type="journal article" date="2010" name="J. Bacteriol.">
        <title>The genetic basis of laboratory adaptation in Caulobacter crescentus.</title>
        <authorList>
            <person name="Marks M.E."/>
            <person name="Castro-Rojas C.M."/>
            <person name="Teiling C."/>
            <person name="Du L."/>
            <person name="Kapatral V."/>
            <person name="Walunas T.L."/>
            <person name="Crosson S."/>
        </authorList>
    </citation>
    <scope>NUCLEOTIDE SEQUENCE [LARGE SCALE GENOMIC DNA]</scope>
    <source>
        <strain evidence="8">NA1000 / CB15N</strain>
    </source>
</reference>
<feature type="domain" description="RNA polymerase sigma factor 70 region 4 type 2" evidence="6">
    <location>
        <begin position="108"/>
        <end position="160"/>
    </location>
</feature>
<evidence type="ECO:0000256" key="3">
    <source>
        <dbReference type="ARBA" id="ARBA00023082"/>
    </source>
</evidence>
<dbReference type="InterPro" id="IPR013324">
    <property type="entry name" value="RNA_pol_sigma_r3/r4-like"/>
</dbReference>
<dbReference type="InterPro" id="IPR014284">
    <property type="entry name" value="RNA_pol_sigma-70_dom"/>
</dbReference>
<dbReference type="HOGENOM" id="CLU_047691_12_2_5"/>
<dbReference type="GO" id="GO:0003677">
    <property type="term" value="F:DNA binding"/>
    <property type="evidence" value="ECO:0007669"/>
    <property type="project" value="UniProtKB-KW"/>
</dbReference>
<dbReference type="Gene3D" id="1.10.1740.10">
    <property type="match status" value="1"/>
</dbReference>
<dbReference type="GO" id="GO:0016987">
    <property type="term" value="F:sigma factor activity"/>
    <property type="evidence" value="ECO:0007669"/>
    <property type="project" value="UniProtKB-KW"/>
</dbReference>
<evidence type="ECO:0000313" key="7">
    <source>
        <dbReference type="EMBL" id="ACL94061.2"/>
    </source>
</evidence>
<dbReference type="SUPFAM" id="SSF88659">
    <property type="entry name" value="Sigma3 and sigma4 domains of RNA polymerase sigma factors"/>
    <property type="match status" value="1"/>
</dbReference>
<keyword evidence="5" id="KW-0804">Transcription</keyword>
<accession>A0A0H3C440</accession>
<evidence type="ECO:0000313" key="8">
    <source>
        <dbReference type="Proteomes" id="UP000001364"/>
    </source>
</evidence>
<evidence type="ECO:0000256" key="1">
    <source>
        <dbReference type="ARBA" id="ARBA00010641"/>
    </source>
</evidence>
<dbReference type="AlphaFoldDB" id="A0A0H3C440"/>
<dbReference type="OrthoDB" id="7192620at2"/>
<keyword evidence="3" id="KW-0731">Sigma factor</keyword>
<comment type="similarity">
    <text evidence="1">Belongs to the sigma-70 factor family. ECF subfamily.</text>
</comment>
<dbReference type="Proteomes" id="UP000001364">
    <property type="component" value="Chromosome"/>
</dbReference>
<dbReference type="PATRIC" id="fig|565050.3.peg.589"/>
<sequence>MIDGTDLLQDLVGRFDGRLRRYVSKYLEPADIDDALHDIYARLARQAMRIPPPSFNSTYVFKTADGVLRDLHRRRRVRDADRHVELTDDIPSDTPTPFDSARWRQNLDRLRAAILTLPRQERLVLMMHRIEGRKLTEISESQRIPLRTVQQLLAQALARCRGKLKEDGWFEL</sequence>
<dbReference type="CDD" id="cd06171">
    <property type="entry name" value="Sigma70_r4"/>
    <property type="match status" value="1"/>
</dbReference>
<dbReference type="Gene3D" id="1.10.10.10">
    <property type="entry name" value="Winged helix-like DNA-binding domain superfamily/Winged helix DNA-binding domain"/>
    <property type="match status" value="1"/>
</dbReference>
<gene>
    <name evidence="7" type="ordered locus">CCNA_00596</name>
</gene>
<dbReference type="InterPro" id="IPR013249">
    <property type="entry name" value="RNA_pol_sigma70_r4_t2"/>
</dbReference>